<organism evidence="1 2">
    <name type="scientific">Avena sativa</name>
    <name type="common">Oat</name>
    <dbReference type="NCBI Taxonomy" id="4498"/>
    <lineage>
        <taxon>Eukaryota</taxon>
        <taxon>Viridiplantae</taxon>
        <taxon>Streptophyta</taxon>
        <taxon>Embryophyta</taxon>
        <taxon>Tracheophyta</taxon>
        <taxon>Spermatophyta</taxon>
        <taxon>Magnoliopsida</taxon>
        <taxon>Liliopsida</taxon>
        <taxon>Poales</taxon>
        <taxon>Poaceae</taxon>
        <taxon>BOP clade</taxon>
        <taxon>Pooideae</taxon>
        <taxon>Poodae</taxon>
        <taxon>Poeae</taxon>
        <taxon>Poeae Chloroplast Group 1 (Aveneae type)</taxon>
        <taxon>Aveninae</taxon>
        <taxon>Avena</taxon>
    </lineage>
</organism>
<accession>A0ACD5U9E5</accession>
<evidence type="ECO:0000313" key="1">
    <source>
        <dbReference type="EnsemblPlants" id="AVESA.00010b.r2.2AG0210080.1.CDS"/>
    </source>
</evidence>
<reference evidence="1" key="2">
    <citation type="submission" date="2025-09" db="UniProtKB">
        <authorList>
            <consortium name="EnsemblPlants"/>
        </authorList>
    </citation>
    <scope>IDENTIFICATION</scope>
</reference>
<dbReference type="EnsemblPlants" id="AVESA.00010b.r2.2AG0210080.1">
    <property type="protein sequence ID" value="AVESA.00010b.r2.2AG0210080.1.CDS"/>
    <property type="gene ID" value="AVESA.00010b.r2.2AG0210080"/>
</dbReference>
<keyword evidence="2" id="KW-1185">Reference proteome</keyword>
<reference evidence="1" key="1">
    <citation type="submission" date="2021-05" db="EMBL/GenBank/DDBJ databases">
        <authorList>
            <person name="Scholz U."/>
            <person name="Mascher M."/>
            <person name="Fiebig A."/>
        </authorList>
    </citation>
    <scope>NUCLEOTIDE SEQUENCE [LARGE SCALE GENOMIC DNA]</scope>
</reference>
<proteinExistence type="predicted"/>
<evidence type="ECO:0000313" key="2">
    <source>
        <dbReference type="Proteomes" id="UP001732700"/>
    </source>
</evidence>
<dbReference type="Proteomes" id="UP001732700">
    <property type="component" value="Chromosome 2A"/>
</dbReference>
<name>A0ACD5U9E5_AVESA</name>
<protein>
    <submittedName>
        <fullName evidence="1">Uncharacterized protein</fullName>
    </submittedName>
</protein>
<sequence length="202" mass="21859">MLKSWNGADPCSPSAWEGFSCQLKDGDLVVVKLNFSLKELQGPIPTVICNLTELNEIDLRDNNFTGSIPKSFSALKQLLKLTSGAVIYQVQRRGWSAASIAPMARGIDTDPVYKECSIEITTNPAVQQLSLKSIHTATGHFKTLIGEGGFGSVYQGTLAHGQQVAVKVRSPSSTQGTREFNNEENKEGLELLKAAIAKDGYT</sequence>